<organism evidence="2 3">
    <name type="scientific">Conidiobolus coronatus (strain ATCC 28846 / CBS 209.66 / NRRL 28638)</name>
    <name type="common">Delacroixia coronata</name>
    <dbReference type="NCBI Taxonomy" id="796925"/>
    <lineage>
        <taxon>Eukaryota</taxon>
        <taxon>Fungi</taxon>
        <taxon>Fungi incertae sedis</taxon>
        <taxon>Zoopagomycota</taxon>
        <taxon>Entomophthoromycotina</taxon>
        <taxon>Entomophthoromycetes</taxon>
        <taxon>Entomophthorales</taxon>
        <taxon>Ancylistaceae</taxon>
        <taxon>Conidiobolus</taxon>
    </lineage>
</organism>
<protein>
    <recommendedName>
        <fullName evidence="1">F-box domain-containing protein</fullName>
    </recommendedName>
</protein>
<dbReference type="GO" id="GO:0031146">
    <property type="term" value="P:SCF-dependent proteasomal ubiquitin-dependent protein catabolic process"/>
    <property type="evidence" value="ECO:0007669"/>
    <property type="project" value="TreeGrafter"/>
</dbReference>
<gene>
    <name evidence="2" type="ORF">CONCODRAFT_80564</name>
</gene>
<dbReference type="SUPFAM" id="SSF52047">
    <property type="entry name" value="RNI-like"/>
    <property type="match status" value="1"/>
</dbReference>
<dbReference type="GO" id="GO:0019005">
    <property type="term" value="C:SCF ubiquitin ligase complex"/>
    <property type="evidence" value="ECO:0007669"/>
    <property type="project" value="TreeGrafter"/>
</dbReference>
<keyword evidence="3" id="KW-1185">Reference proteome</keyword>
<dbReference type="PANTHER" id="PTHR13318:SF190">
    <property type="entry name" value="PARTNER OF PAIRED, ISOFORM B"/>
    <property type="match status" value="1"/>
</dbReference>
<evidence type="ECO:0000259" key="1">
    <source>
        <dbReference type="PROSITE" id="PS50181"/>
    </source>
</evidence>
<sequence length="234" mass="26330">MSLIQLPNHILSTVLNNLDKSNYYNISLTSKLFYKLIVKNLYDAPSLTKIEQFKSLSRTIKSNEKLSKLIRVLDLSMIVGRWDLINSMEVGDLLLNLPNLKEINFCHILLNDSIINILINQYKSTLSSLNLDHCFTLTTDSLGYIGEFTNLKSLDLSYTELNDGNLTYILNNIGNSLESLSIEGCEDVTDESIKLISNFKNIQYCNLSGCYGILGDYNVGEWESIGGDTSSDED</sequence>
<reference evidence="2 3" key="1">
    <citation type="journal article" date="2015" name="Genome Biol. Evol.">
        <title>Phylogenomic analyses indicate that early fungi evolved digesting cell walls of algal ancestors of land plants.</title>
        <authorList>
            <person name="Chang Y."/>
            <person name="Wang S."/>
            <person name="Sekimoto S."/>
            <person name="Aerts A.L."/>
            <person name="Choi C."/>
            <person name="Clum A."/>
            <person name="LaButti K.M."/>
            <person name="Lindquist E.A."/>
            <person name="Yee Ngan C."/>
            <person name="Ohm R.A."/>
            <person name="Salamov A.A."/>
            <person name="Grigoriev I.V."/>
            <person name="Spatafora J.W."/>
            <person name="Berbee M.L."/>
        </authorList>
    </citation>
    <scope>NUCLEOTIDE SEQUENCE [LARGE SCALE GENOMIC DNA]</scope>
    <source>
        <strain evidence="2 3">NRRL 28638</strain>
    </source>
</reference>
<dbReference type="InterPro" id="IPR001810">
    <property type="entry name" value="F-box_dom"/>
</dbReference>
<dbReference type="AlphaFoldDB" id="A0A137NTS4"/>
<proteinExistence type="predicted"/>
<dbReference type="Pfam" id="PF00646">
    <property type="entry name" value="F-box"/>
    <property type="match status" value="1"/>
</dbReference>
<evidence type="ECO:0000313" key="2">
    <source>
        <dbReference type="EMBL" id="KXN66205.1"/>
    </source>
</evidence>
<feature type="domain" description="F-box" evidence="1">
    <location>
        <begin position="1"/>
        <end position="56"/>
    </location>
</feature>
<dbReference type="PANTHER" id="PTHR13318">
    <property type="entry name" value="PARTNER OF PAIRED, ISOFORM B-RELATED"/>
    <property type="match status" value="1"/>
</dbReference>
<evidence type="ECO:0000313" key="3">
    <source>
        <dbReference type="Proteomes" id="UP000070444"/>
    </source>
</evidence>
<dbReference type="OrthoDB" id="550575at2759"/>
<dbReference type="Gene3D" id="3.80.10.10">
    <property type="entry name" value="Ribonuclease Inhibitor"/>
    <property type="match status" value="1"/>
</dbReference>
<accession>A0A137NTS4</accession>
<dbReference type="PROSITE" id="PS50181">
    <property type="entry name" value="FBOX"/>
    <property type="match status" value="1"/>
</dbReference>
<name>A0A137NTS4_CONC2</name>
<dbReference type="Proteomes" id="UP000070444">
    <property type="component" value="Unassembled WGS sequence"/>
</dbReference>
<dbReference type="InterPro" id="IPR032675">
    <property type="entry name" value="LRR_dom_sf"/>
</dbReference>
<dbReference type="EMBL" id="KQ964755">
    <property type="protein sequence ID" value="KXN66205.1"/>
    <property type="molecule type" value="Genomic_DNA"/>
</dbReference>